<name>W2Z979_PHYNI</name>
<dbReference type="AlphaFoldDB" id="W2Z979"/>
<feature type="region of interest" description="Disordered" evidence="1">
    <location>
        <begin position="71"/>
        <end position="119"/>
    </location>
</feature>
<dbReference type="EMBL" id="ANIY01002027">
    <property type="protein sequence ID" value="ETP43630.1"/>
    <property type="molecule type" value="Genomic_DNA"/>
</dbReference>
<evidence type="ECO:0000313" key="2">
    <source>
        <dbReference type="EMBL" id="ETP43630.1"/>
    </source>
</evidence>
<sequence length="144" mass="15872">MRTRHHFRSRSIFNDFYDFGLTVSRTIAGFENHASDEKKPLTEYRYSMQSTHSIIRGSVCEHHRVLTNLKFNQGPIEDQQRADTAKSEDPSGIGSESSRASRASPRFSTAALGSSPCSSRTGASFEAGAISIRAVQAALLSFQV</sequence>
<protein>
    <submittedName>
        <fullName evidence="2">Uncharacterized protein</fullName>
    </submittedName>
</protein>
<accession>W2Z979</accession>
<evidence type="ECO:0000256" key="1">
    <source>
        <dbReference type="SAM" id="MobiDB-lite"/>
    </source>
</evidence>
<feature type="compositionally biased region" description="Low complexity" evidence="1">
    <location>
        <begin position="95"/>
        <end position="111"/>
    </location>
</feature>
<feature type="compositionally biased region" description="Basic and acidic residues" evidence="1">
    <location>
        <begin position="78"/>
        <end position="89"/>
    </location>
</feature>
<gene>
    <name evidence="2" type="ORF">F442_09669</name>
</gene>
<comment type="caution">
    <text evidence="2">The sequence shown here is derived from an EMBL/GenBank/DDBJ whole genome shotgun (WGS) entry which is preliminary data.</text>
</comment>
<dbReference type="Proteomes" id="UP000018948">
    <property type="component" value="Unassembled WGS sequence"/>
</dbReference>
<evidence type="ECO:0000313" key="3">
    <source>
        <dbReference type="Proteomes" id="UP000018948"/>
    </source>
</evidence>
<reference evidence="2 3" key="1">
    <citation type="submission" date="2013-11" db="EMBL/GenBank/DDBJ databases">
        <title>The Genome Sequence of Phytophthora parasitica P10297.</title>
        <authorList>
            <consortium name="The Broad Institute Genomics Platform"/>
            <person name="Russ C."/>
            <person name="Tyler B."/>
            <person name="Panabieres F."/>
            <person name="Shan W."/>
            <person name="Tripathy S."/>
            <person name="Grunwald N."/>
            <person name="Machado M."/>
            <person name="Johnson C.S."/>
            <person name="Walker B."/>
            <person name="Young S.K."/>
            <person name="Zeng Q."/>
            <person name="Gargeya S."/>
            <person name="Fitzgerald M."/>
            <person name="Haas B."/>
            <person name="Abouelleil A."/>
            <person name="Allen A.W."/>
            <person name="Alvarado L."/>
            <person name="Arachchi H.M."/>
            <person name="Berlin A.M."/>
            <person name="Chapman S.B."/>
            <person name="Gainer-Dewar J."/>
            <person name="Goldberg J."/>
            <person name="Griggs A."/>
            <person name="Gujja S."/>
            <person name="Hansen M."/>
            <person name="Howarth C."/>
            <person name="Imamovic A."/>
            <person name="Ireland A."/>
            <person name="Larimer J."/>
            <person name="McCowan C."/>
            <person name="Murphy C."/>
            <person name="Pearson M."/>
            <person name="Poon T.W."/>
            <person name="Priest M."/>
            <person name="Roberts A."/>
            <person name="Saif S."/>
            <person name="Shea T."/>
            <person name="Sisk P."/>
            <person name="Sykes S."/>
            <person name="Wortman J."/>
            <person name="Nusbaum C."/>
            <person name="Birren B."/>
        </authorList>
    </citation>
    <scope>NUCLEOTIDE SEQUENCE [LARGE SCALE GENOMIC DNA]</scope>
    <source>
        <strain evidence="2 3">P10297</strain>
    </source>
</reference>
<proteinExistence type="predicted"/>
<organism evidence="2 3">
    <name type="scientific">Phytophthora nicotianae P10297</name>
    <dbReference type="NCBI Taxonomy" id="1317064"/>
    <lineage>
        <taxon>Eukaryota</taxon>
        <taxon>Sar</taxon>
        <taxon>Stramenopiles</taxon>
        <taxon>Oomycota</taxon>
        <taxon>Peronosporomycetes</taxon>
        <taxon>Peronosporales</taxon>
        <taxon>Peronosporaceae</taxon>
        <taxon>Phytophthora</taxon>
    </lineage>
</organism>